<accession>A0ABT6C351</accession>
<comment type="caution">
    <text evidence="4">The sequence shown here is derived from an EMBL/GenBank/DDBJ whole genome shotgun (WGS) entry which is preliminary data.</text>
</comment>
<keyword evidence="2" id="KW-0012">Acyltransferase</keyword>
<dbReference type="PROSITE" id="PS51186">
    <property type="entry name" value="GNAT"/>
    <property type="match status" value="1"/>
</dbReference>
<dbReference type="Proteomes" id="UP001528912">
    <property type="component" value="Unassembled WGS sequence"/>
</dbReference>
<keyword evidence="1" id="KW-0808">Transferase</keyword>
<reference evidence="4 5" key="1">
    <citation type="submission" date="2023-03" db="EMBL/GenBank/DDBJ databases">
        <title>YIM 133296 draft genome.</title>
        <authorList>
            <person name="Xiong L."/>
        </authorList>
    </citation>
    <scope>NUCLEOTIDE SEQUENCE [LARGE SCALE GENOMIC DNA]</scope>
    <source>
        <strain evidence="4 5">YIM 133296</strain>
    </source>
</reference>
<dbReference type="RefSeq" id="WP_277190509.1">
    <property type="nucleotide sequence ID" value="NZ_JAROAV010000002.1"/>
</dbReference>
<dbReference type="CDD" id="cd04301">
    <property type="entry name" value="NAT_SF"/>
    <property type="match status" value="1"/>
</dbReference>
<sequence>MGERVVRRARAADRDAFVALRAAMFEAMGVADVEGERWREAAAAWFDATWDSPDIALFVAEVGGEVVASAMATLRRVVPSPGAAGGRQVLVHNVCTLPHARGHGHAQAVFDALMVWVREESGAEGAELFATGQGRGMYERVGFREVTFPAMRLSLGER</sequence>
<evidence type="ECO:0000313" key="5">
    <source>
        <dbReference type="Proteomes" id="UP001528912"/>
    </source>
</evidence>
<dbReference type="InterPro" id="IPR016181">
    <property type="entry name" value="Acyl_CoA_acyltransferase"/>
</dbReference>
<organism evidence="4 5">
    <name type="scientific">Luteipulveratus flavus</name>
    <dbReference type="NCBI Taxonomy" id="3031728"/>
    <lineage>
        <taxon>Bacteria</taxon>
        <taxon>Bacillati</taxon>
        <taxon>Actinomycetota</taxon>
        <taxon>Actinomycetes</taxon>
        <taxon>Micrococcales</taxon>
        <taxon>Dermacoccaceae</taxon>
        <taxon>Luteipulveratus</taxon>
    </lineage>
</organism>
<dbReference type="PANTHER" id="PTHR43877">
    <property type="entry name" value="AMINOALKYLPHOSPHONATE N-ACETYLTRANSFERASE-RELATED-RELATED"/>
    <property type="match status" value="1"/>
</dbReference>
<name>A0ABT6C351_9MICO</name>
<dbReference type="InterPro" id="IPR000182">
    <property type="entry name" value="GNAT_dom"/>
</dbReference>
<dbReference type="PANTHER" id="PTHR43877:SF2">
    <property type="entry name" value="AMINOALKYLPHOSPHONATE N-ACETYLTRANSFERASE-RELATED"/>
    <property type="match status" value="1"/>
</dbReference>
<evidence type="ECO:0000313" key="4">
    <source>
        <dbReference type="EMBL" id="MDF8262737.1"/>
    </source>
</evidence>
<gene>
    <name evidence="4" type="ORF">P4R38_00580</name>
</gene>
<dbReference type="SUPFAM" id="SSF55729">
    <property type="entry name" value="Acyl-CoA N-acyltransferases (Nat)"/>
    <property type="match status" value="1"/>
</dbReference>
<proteinExistence type="predicted"/>
<dbReference type="Gene3D" id="3.40.630.30">
    <property type="match status" value="1"/>
</dbReference>
<evidence type="ECO:0000256" key="1">
    <source>
        <dbReference type="ARBA" id="ARBA00022679"/>
    </source>
</evidence>
<dbReference type="Pfam" id="PF00583">
    <property type="entry name" value="Acetyltransf_1"/>
    <property type="match status" value="1"/>
</dbReference>
<keyword evidence="5" id="KW-1185">Reference proteome</keyword>
<dbReference type="EMBL" id="JAROAV010000002">
    <property type="protein sequence ID" value="MDF8262737.1"/>
    <property type="molecule type" value="Genomic_DNA"/>
</dbReference>
<evidence type="ECO:0000256" key="2">
    <source>
        <dbReference type="ARBA" id="ARBA00023315"/>
    </source>
</evidence>
<feature type="domain" description="N-acetyltransferase" evidence="3">
    <location>
        <begin position="4"/>
        <end position="158"/>
    </location>
</feature>
<evidence type="ECO:0000259" key="3">
    <source>
        <dbReference type="PROSITE" id="PS51186"/>
    </source>
</evidence>
<dbReference type="InterPro" id="IPR050832">
    <property type="entry name" value="Bact_Acetyltransf"/>
</dbReference>
<protein>
    <submittedName>
        <fullName evidence="4">GNAT family N-acetyltransferase</fullName>
    </submittedName>
</protein>